<keyword evidence="6" id="KW-1185">Reference proteome</keyword>
<dbReference type="InterPro" id="IPR002110">
    <property type="entry name" value="Ankyrin_rpt"/>
</dbReference>
<proteinExistence type="predicted"/>
<evidence type="ECO:0000256" key="3">
    <source>
        <dbReference type="PROSITE-ProRule" id="PRU00023"/>
    </source>
</evidence>
<dbReference type="Proteomes" id="UP000510647">
    <property type="component" value="Chromosome 6"/>
</dbReference>
<dbReference type="PANTHER" id="PTHR46231:SF1">
    <property type="entry name" value="ANKYRIN REPEAT AND BTB_POZ DOMAIN-CONTAINING PROTEIN 1"/>
    <property type="match status" value="1"/>
</dbReference>
<evidence type="ECO:0000313" key="5">
    <source>
        <dbReference type="EMBL" id="QLQ81604.1"/>
    </source>
</evidence>
<sequence length="517" mass="59390">MDKTFNELCYACRVGDKENADRLASTGVNLNALDEFDNSPLFLASLCGHEEVVKLLLERGAVCDRDRYEGARCIYGALTDSIRDILLQYDISKAVDLNQPFVMHLSSLLKESAYQTHDICVTSLGSKQNKRLQLHKFILSTRSPGFPGEINFNGGKHCIEMPSSVSPTVLEIVTKFIYLVPVLHEIDAKDMNRLIDLSSLWGMSELKEFLEQVRHVLDPSEKSTMMAEYQYRITERAREQLCCFVNENILRNAVDAGNESSLQSQDLISMFNSSAFPDLVVVVENSHGLKRFYPCHLAILTRSNYFRIMFDLPLAENFTYKQFKAYQDMPPPTEIPIVSFPPCEFEVAELLLRYLYYDASEIPWQYAMDVLLLADHLLEDRLKSMAAVIITQSKDILEKYSIFQILYLGWETRMERLEHYAAKIVANDIQRYAEDPELKNAIMLSSRRISVRQETDSIEFVDDMRYYLLQKYAFEPDDIELLGEEDDEELLNASGISDYMKDNSTIDALLDELKLQA</sequence>
<dbReference type="Pfam" id="PF13637">
    <property type="entry name" value="Ank_4"/>
    <property type="match status" value="1"/>
</dbReference>
<dbReference type="AlphaFoldDB" id="A0A7H9HV44"/>
<dbReference type="SMART" id="SM00225">
    <property type="entry name" value="BTB"/>
    <property type="match status" value="2"/>
</dbReference>
<keyword evidence="1" id="KW-0677">Repeat</keyword>
<dbReference type="Gene3D" id="3.30.710.10">
    <property type="entry name" value="Potassium Channel Kv1.1, Chain A"/>
    <property type="match status" value="2"/>
</dbReference>
<reference evidence="5 6" key="1">
    <citation type="submission" date="2020-06" db="EMBL/GenBank/DDBJ databases">
        <title>The yeast mating-type switching endonuclease HO is a domesticated member of an unorthodox homing genetic element family.</title>
        <authorList>
            <person name="Coughlan A.Y."/>
            <person name="Lombardi L."/>
            <person name="Braun-Galleani S."/>
            <person name="Martos A.R."/>
            <person name="Galeote V."/>
            <person name="Bigey F."/>
            <person name="Dequin S."/>
            <person name="Byrne K.P."/>
            <person name="Wolfe K.H."/>
        </authorList>
    </citation>
    <scope>NUCLEOTIDE SEQUENCE [LARGE SCALE GENOMIC DNA]</scope>
    <source>
        <strain evidence="5 6">CBS2947</strain>
    </source>
</reference>
<evidence type="ECO:0000259" key="4">
    <source>
        <dbReference type="PROSITE" id="PS50097"/>
    </source>
</evidence>
<feature type="repeat" description="ANK" evidence="3">
    <location>
        <begin position="36"/>
        <end position="61"/>
    </location>
</feature>
<dbReference type="PROSITE" id="PS50097">
    <property type="entry name" value="BTB"/>
    <property type="match status" value="1"/>
</dbReference>
<keyword evidence="2 3" id="KW-0040">ANK repeat</keyword>
<dbReference type="SMART" id="SM00248">
    <property type="entry name" value="ANK"/>
    <property type="match status" value="2"/>
</dbReference>
<evidence type="ECO:0000313" key="6">
    <source>
        <dbReference type="Proteomes" id="UP000510647"/>
    </source>
</evidence>
<protein>
    <recommendedName>
        <fullName evidence="4">BTB domain-containing protein</fullName>
    </recommendedName>
</protein>
<dbReference type="GO" id="GO:0000151">
    <property type="term" value="C:ubiquitin ligase complex"/>
    <property type="evidence" value="ECO:0007669"/>
    <property type="project" value="TreeGrafter"/>
</dbReference>
<dbReference type="PROSITE" id="PS50088">
    <property type="entry name" value="ANK_REPEAT"/>
    <property type="match status" value="1"/>
</dbReference>
<feature type="domain" description="BTB" evidence="4">
    <location>
        <begin position="277"/>
        <end position="364"/>
    </location>
</feature>
<organism evidence="5 6">
    <name type="scientific">Torulaspora globosa</name>
    <dbReference type="NCBI Taxonomy" id="48254"/>
    <lineage>
        <taxon>Eukaryota</taxon>
        <taxon>Fungi</taxon>
        <taxon>Dikarya</taxon>
        <taxon>Ascomycota</taxon>
        <taxon>Saccharomycotina</taxon>
        <taxon>Saccharomycetes</taxon>
        <taxon>Saccharomycetales</taxon>
        <taxon>Saccharomycetaceae</taxon>
        <taxon>Torulaspora</taxon>
    </lineage>
</organism>
<dbReference type="SUPFAM" id="SSF54695">
    <property type="entry name" value="POZ domain"/>
    <property type="match status" value="2"/>
</dbReference>
<dbReference type="PANTHER" id="PTHR46231">
    <property type="entry name" value="ANKYRIN REPEAT AND BTB/POZ DOMAIN-CONTAINING PROTEIN 1"/>
    <property type="match status" value="1"/>
</dbReference>
<dbReference type="OrthoDB" id="684045at2759"/>
<accession>A0A7H9HV44</accession>
<name>A0A7H9HV44_9SACH</name>
<dbReference type="Pfam" id="PF00651">
    <property type="entry name" value="BTB"/>
    <property type="match status" value="2"/>
</dbReference>
<dbReference type="SUPFAM" id="SSF48403">
    <property type="entry name" value="Ankyrin repeat"/>
    <property type="match status" value="1"/>
</dbReference>
<dbReference type="EMBL" id="CP059272">
    <property type="protein sequence ID" value="QLQ81604.1"/>
    <property type="molecule type" value="Genomic_DNA"/>
</dbReference>
<gene>
    <name evidence="5" type="ORF">HG537_0F03650</name>
</gene>
<dbReference type="PROSITE" id="PS50297">
    <property type="entry name" value="ANK_REP_REGION"/>
    <property type="match status" value="1"/>
</dbReference>
<dbReference type="GO" id="GO:0005737">
    <property type="term" value="C:cytoplasm"/>
    <property type="evidence" value="ECO:0007669"/>
    <property type="project" value="TreeGrafter"/>
</dbReference>
<dbReference type="InterPro" id="IPR036770">
    <property type="entry name" value="Ankyrin_rpt-contain_sf"/>
</dbReference>
<dbReference type="InterPro" id="IPR011333">
    <property type="entry name" value="SKP1/BTB/POZ_sf"/>
</dbReference>
<dbReference type="InterPro" id="IPR000210">
    <property type="entry name" value="BTB/POZ_dom"/>
</dbReference>
<dbReference type="Gene3D" id="1.25.40.20">
    <property type="entry name" value="Ankyrin repeat-containing domain"/>
    <property type="match status" value="1"/>
</dbReference>
<evidence type="ECO:0000256" key="1">
    <source>
        <dbReference type="ARBA" id="ARBA00022737"/>
    </source>
</evidence>
<evidence type="ECO:0000256" key="2">
    <source>
        <dbReference type="ARBA" id="ARBA00023043"/>
    </source>
</evidence>
<dbReference type="InterPro" id="IPR044515">
    <property type="entry name" value="ABTB1"/>
</dbReference>